<keyword evidence="13 19" id="KW-1133">Transmembrane helix</keyword>
<dbReference type="Gene3D" id="1.10.510.10">
    <property type="entry name" value="Transferase(Phosphotransferase) domain 1"/>
    <property type="match status" value="1"/>
</dbReference>
<keyword evidence="10" id="KW-0547">Nucleotide-binding</keyword>
<comment type="catalytic activity">
    <reaction evidence="17">
        <text>L-threonyl-[protein] + ATP = O-phospho-L-threonyl-[protein] + ADP + H(+)</text>
        <dbReference type="Rhea" id="RHEA:46608"/>
        <dbReference type="Rhea" id="RHEA-COMP:11060"/>
        <dbReference type="Rhea" id="RHEA-COMP:11605"/>
        <dbReference type="ChEBI" id="CHEBI:15378"/>
        <dbReference type="ChEBI" id="CHEBI:30013"/>
        <dbReference type="ChEBI" id="CHEBI:30616"/>
        <dbReference type="ChEBI" id="CHEBI:61977"/>
        <dbReference type="ChEBI" id="CHEBI:456216"/>
        <dbReference type="EC" id="2.7.11.1"/>
    </reaction>
</comment>
<keyword evidence="14 19" id="KW-0472">Membrane</keyword>
<evidence type="ECO:0000256" key="17">
    <source>
        <dbReference type="ARBA" id="ARBA00047899"/>
    </source>
</evidence>
<dbReference type="InterPro" id="IPR032675">
    <property type="entry name" value="LRR_dom_sf"/>
</dbReference>
<dbReference type="InterPro" id="IPR008271">
    <property type="entry name" value="Ser/Thr_kinase_AS"/>
</dbReference>
<evidence type="ECO:0000256" key="18">
    <source>
        <dbReference type="ARBA" id="ARBA00048679"/>
    </source>
</evidence>
<evidence type="ECO:0000256" key="20">
    <source>
        <dbReference type="SAM" id="SignalP"/>
    </source>
</evidence>
<dbReference type="Pfam" id="PF00560">
    <property type="entry name" value="LRR_1"/>
    <property type="match status" value="4"/>
</dbReference>
<keyword evidence="7 19" id="KW-0812">Transmembrane</keyword>
<evidence type="ECO:0000256" key="15">
    <source>
        <dbReference type="ARBA" id="ARBA00023170"/>
    </source>
</evidence>
<dbReference type="InterPro" id="IPR001611">
    <property type="entry name" value="Leu-rich_rpt"/>
</dbReference>
<evidence type="ECO:0000256" key="16">
    <source>
        <dbReference type="ARBA" id="ARBA00023180"/>
    </source>
</evidence>
<dbReference type="InterPro" id="IPR051824">
    <property type="entry name" value="LRR_Rcpt-Like_S/T_Kinase"/>
</dbReference>
<dbReference type="FunFam" id="1.10.510.10:FF:000044">
    <property type="entry name" value="Putative LRR receptor-like serine/threonine-protein kinase"/>
    <property type="match status" value="1"/>
</dbReference>
<dbReference type="GO" id="GO:0004674">
    <property type="term" value="F:protein serine/threonine kinase activity"/>
    <property type="evidence" value="ECO:0007669"/>
    <property type="project" value="UniProtKB-KW"/>
</dbReference>
<dbReference type="FunFam" id="3.80.10.10:FF:001026">
    <property type="entry name" value="Putative leucine-rich repeat receptor-like serine/threonine-protein kinase isoform A"/>
    <property type="match status" value="1"/>
</dbReference>
<keyword evidence="11" id="KW-0418">Kinase</keyword>
<dbReference type="InterPro" id="IPR021720">
    <property type="entry name" value="Malectin_dom"/>
</dbReference>
<feature type="domain" description="Protein kinase" evidence="21">
    <location>
        <begin position="665"/>
        <end position="946"/>
    </location>
</feature>
<dbReference type="AlphaFoldDB" id="A0AAN9E142"/>
<evidence type="ECO:0000256" key="5">
    <source>
        <dbReference type="ARBA" id="ARBA00022614"/>
    </source>
</evidence>
<dbReference type="SUPFAM" id="SSF52058">
    <property type="entry name" value="L domain-like"/>
    <property type="match status" value="1"/>
</dbReference>
<evidence type="ECO:0000256" key="13">
    <source>
        <dbReference type="ARBA" id="ARBA00022989"/>
    </source>
</evidence>
<evidence type="ECO:0000256" key="2">
    <source>
        <dbReference type="ARBA" id="ARBA00012513"/>
    </source>
</evidence>
<dbReference type="PROSITE" id="PS50011">
    <property type="entry name" value="PROTEIN_KINASE_DOM"/>
    <property type="match status" value="1"/>
</dbReference>
<keyword evidence="15" id="KW-0675">Receptor</keyword>
<organism evidence="22 23">
    <name type="scientific">Crotalaria pallida</name>
    <name type="common">Smooth rattlebox</name>
    <name type="synonym">Crotalaria striata</name>
    <dbReference type="NCBI Taxonomy" id="3830"/>
    <lineage>
        <taxon>Eukaryota</taxon>
        <taxon>Viridiplantae</taxon>
        <taxon>Streptophyta</taxon>
        <taxon>Embryophyta</taxon>
        <taxon>Tracheophyta</taxon>
        <taxon>Spermatophyta</taxon>
        <taxon>Magnoliopsida</taxon>
        <taxon>eudicotyledons</taxon>
        <taxon>Gunneridae</taxon>
        <taxon>Pentapetalae</taxon>
        <taxon>rosids</taxon>
        <taxon>fabids</taxon>
        <taxon>Fabales</taxon>
        <taxon>Fabaceae</taxon>
        <taxon>Papilionoideae</taxon>
        <taxon>50 kb inversion clade</taxon>
        <taxon>genistoids sensu lato</taxon>
        <taxon>core genistoids</taxon>
        <taxon>Crotalarieae</taxon>
        <taxon>Crotalaria</taxon>
    </lineage>
</organism>
<evidence type="ECO:0000256" key="10">
    <source>
        <dbReference type="ARBA" id="ARBA00022741"/>
    </source>
</evidence>
<proteinExistence type="predicted"/>
<dbReference type="Gene3D" id="3.80.10.10">
    <property type="entry name" value="Ribonuclease Inhibitor"/>
    <property type="match status" value="3"/>
</dbReference>
<dbReference type="PANTHER" id="PTHR48006">
    <property type="entry name" value="LEUCINE-RICH REPEAT-CONTAINING PROTEIN DDB_G0281931-RELATED"/>
    <property type="match status" value="1"/>
</dbReference>
<evidence type="ECO:0000256" key="7">
    <source>
        <dbReference type="ARBA" id="ARBA00022692"/>
    </source>
</evidence>
<evidence type="ECO:0000256" key="11">
    <source>
        <dbReference type="ARBA" id="ARBA00022777"/>
    </source>
</evidence>
<keyword evidence="4" id="KW-0597">Phosphoprotein</keyword>
<dbReference type="SUPFAM" id="SSF56112">
    <property type="entry name" value="Protein kinase-like (PK-like)"/>
    <property type="match status" value="1"/>
</dbReference>
<dbReference type="Pfam" id="PF11721">
    <property type="entry name" value="Malectin"/>
    <property type="match status" value="1"/>
</dbReference>
<dbReference type="GO" id="GO:0016020">
    <property type="term" value="C:membrane"/>
    <property type="evidence" value="ECO:0007669"/>
    <property type="project" value="UniProtKB-SubCell"/>
</dbReference>
<protein>
    <recommendedName>
        <fullName evidence="2">non-specific serine/threonine protein kinase</fullName>
        <ecNumber evidence="2">2.7.11.1</ecNumber>
    </recommendedName>
</protein>
<dbReference type="InterPro" id="IPR001245">
    <property type="entry name" value="Ser-Thr/Tyr_kinase_cat_dom"/>
</dbReference>
<keyword evidence="12" id="KW-0067">ATP-binding</keyword>
<dbReference type="Proteomes" id="UP001372338">
    <property type="component" value="Unassembled WGS sequence"/>
</dbReference>
<comment type="caution">
    <text evidence="22">The sequence shown here is derived from an EMBL/GenBank/DDBJ whole genome shotgun (WGS) entry which is preliminary data.</text>
</comment>
<dbReference type="FunFam" id="3.80.10.10:FF:000433">
    <property type="entry name" value="Putative LRR receptor-like serine/threonine-protein kinase isoform A"/>
    <property type="match status" value="1"/>
</dbReference>
<evidence type="ECO:0000313" key="22">
    <source>
        <dbReference type="EMBL" id="KAK7244116.1"/>
    </source>
</evidence>
<dbReference type="EC" id="2.7.11.1" evidence="2"/>
<dbReference type="Pfam" id="PF13855">
    <property type="entry name" value="LRR_8"/>
    <property type="match status" value="1"/>
</dbReference>
<evidence type="ECO:0000259" key="21">
    <source>
        <dbReference type="PROSITE" id="PS50011"/>
    </source>
</evidence>
<feature type="transmembrane region" description="Helical" evidence="19">
    <location>
        <begin position="606"/>
        <end position="629"/>
    </location>
</feature>
<dbReference type="PANTHER" id="PTHR48006:SF71">
    <property type="entry name" value="CYSTEINE-RICH RLK (RECEPTOR-LIKE KINASE) PROTEIN"/>
    <property type="match status" value="1"/>
</dbReference>
<dbReference type="GO" id="GO:0005524">
    <property type="term" value="F:ATP binding"/>
    <property type="evidence" value="ECO:0007669"/>
    <property type="project" value="UniProtKB-KW"/>
</dbReference>
<feature type="signal peptide" evidence="20">
    <location>
        <begin position="1"/>
        <end position="27"/>
    </location>
</feature>
<dbReference type="EMBL" id="JAYWIO010000008">
    <property type="protein sequence ID" value="KAK7244116.1"/>
    <property type="molecule type" value="Genomic_DNA"/>
</dbReference>
<accession>A0AAN9E142</accession>
<evidence type="ECO:0000256" key="3">
    <source>
        <dbReference type="ARBA" id="ARBA00022527"/>
    </source>
</evidence>
<keyword evidence="23" id="KW-1185">Reference proteome</keyword>
<dbReference type="FunFam" id="3.80.10.10:FF:000041">
    <property type="entry name" value="LRR receptor-like serine/threonine-protein kinase ERECTA"/>
    <property type="match status" value="1"/>
</dbReference>
<evidence type="ECO:0000256" key="6">
    <source>
        <dbReference type="ARBA" id="ARBA00022679"/>
    </source>
</evidence>
<sequence length="1013" mass="112939">MKMNIMIFHQLFHLWLLAFSFASLANGGATLPGEEVEAMKDIGKTLGKKDWDFSVDPCSGQRNWTSSVQVKGWENAVTCDCSFANGSVCHVVSIVVKSQNLSGTLPRELVRLPFLQEIDLTRNYLNGTIPPQWGFINLVNISLYGNRLTGSIPKELGNITTLKKLDLSFNKLSGKLPPELGILPQLEILFLTSNYITGNLPTSFARLTTLKHLRLGDNQFSGTIPNFIQRWANLERLVMQGSGLSGPIPSGISFLRNLTDLRISDLKGPDSYFPKINHLTNLETLVLRSCNLIGTIPEYLGNVTSLRSLDISFNKLSGQIPSTFGDLENMNILYLTGNNFTGPLPSWIDRPDYTDLSYNNFSIEDPGQLTCQQGSVNLFASSLKGNDVGTVPCLGNIYCPKTLYSLRINCGGKLITTNGSMTYDDDSYEAGPARFHRTGSNWAFINTGHFFDSSLVDYYTWSNTTKLAMDNAELYMNARVSPLSLTYYGYCLGNGSYKVNLHFAEIMFTDDQTYKSLGRRVFDIYVQRKLVLKDFNIAKEAGGVGKAVTKTFTANVTSDTLEIRLHWAGKGTTAIPFGSVYGPLISAISVDPDFTPSEEKRTSIPVWSVVAISVAGALIIIMSFGIVWWRGCLGKKGSLQKELKGLNLQNGSFSLRQIKEATNNFDTAFKIGEGGFGPVYKGVLSDGTVVAVKQLSSKSKQGNREFINEIGMISALQHPCLVKLYGFCMEGDQLLLIYEYMENNSLAHALFGQEKSQLKLDWSTRRKICIGIARGLAYLHGESRLKIVHRDIKATNVLLDKDLNPKISDFGLAKLNEEGHTHMTTRVAGTYGYMAPEYAMHGYLTDKADVYSFGIVALEIVCGKSNTKCWPKEECFSLVDWVHLLKEKGNLMDLVDERLGEDFKKEEVMVMINVALLCTHVSPMHRPAMSSVVTMLEGKTDVHDVVPDTEIFDDNRLEELRRYYRREKSKTEETQEESISIDETFAVMSDTDLISVNLENDDSSYWEKETIDI</sequence>
<dbReference type="Gene3D" id="2.60.120.430">
    <property type="entry name" value="Galactose-binding lectin"/>
    <property type="match status" value="1"/>
</dbReference>
<feature type="chain" id="PRO_5042925556" description="non-specific serine/threonine protein kinase" evidence="20">
    <location>
        <begin position="28"/>
        <end position="1013"/>
    </location>
</feature>
<evidence type="ECO:0000256" key="4">
    <source>
        <dbReference type="ARBA" id="ARBA00022553"/>
    </source>
</evidence>
<evidence type="ECO:0000256" key="19">
    <source>
        <dbReference type="SAM" id="Phobius"/>
    </source>
</evidence>
<dbReference type="InterPro" id="IPR011009">
    <property type="entry name" value="Kinase-like_dom_sf"/>
</dbReference>
<dbReference type="FunFam" id="3.30.200.20:FF:000217">
    <property type="entry name" value="probable LRR receptor-like serine/threonine-protein kinase At1g53430"/>
    <property type="match status" value="1"/>
</dbReference>
<keyword evidence="9" id="KW-0677">Repeat</keyword>
<dbReference type="CDD" id="cd14066">
    <property type="entry name" value="STKc_IRAK"/>
    <property type="match status" value="1"/>
</dbReference>
<dbReference type="InterPro" id="IPR000719">
    <property type="entry name" value="Prot_kinase_dom"/>
</dbReference>
<keyword evidence="6" id="KW-0808">Transferase</keyword>
<comment type="subcellular location">
    <subcellularLocation>
        <location evidence="1">Membrane</location>
        <topology evidence="1">Single-pass type I membrane protein</topology>
    </subcellularLocation>
</comment>
<keyword evidence="5" id="KW-0433">Leucine-rich repeat</keyword>
<comment type="catalytic activity">
    <reaction evidence="18">
        <text>L-seryl-[protein] + ATP = O-phospho-L-seryl-[protein] + ADP + H(+)</text>
        <dbReference type="Rhea" id="RHEA:17989"/>
        <dbReference type="Rhea" id="RHEA-COMP:9863"/>
        <dbReference type="Rhea" id="RHEA-COMP:11604"/>
        <dbReference type="ChEBI" id="CHEBI:15378"/>
        <dbReference type="ChEBI" id="CHEBI:29999"/>
        <dbReference type="ChEBI" id="CHEBI:30616"/>
        <dbReference type="ChEBI" id="CHEBI:83421"/>
        <dbReference type="ChEBI" id="CHEBI:456216"/>
        <dbReference type="EC" id="2.7.11.1"/>
    </reaction>
</comment>
<gene>
    <name evidence="22" type="ORF">RIF29_38934</name>
</gene>
<evidence type="ECO:0000256" key="8">
    <source>
        <dbReference type="ARBA" id="ARBA00022729"/>
    </source>
</evidence>
<name>A0AAN9E142_CROPI</name>
<dbReference type="PROSITE" id="PS00108">
    <property type="entry name" value="PROTEIN_KINASE_ST"/>
    <property type="match status" value="1"/>
</dbReference>
<evidence type="ECO:0000256" key="12">
    <source>
        <dbReference type="ARBA" id="ARBA00022840"/>
    </source>
</evidence>
<dbReference type="FunFam" id="2.60.120.430:FF:000004">
    <property type="entry name" value="Putative leucine-rich repeat receptor-like serine/threonine-protein kinase"/>
    <property type="match status" value="1"/>
</dbReference>
<keyword evidence="8 20" id="KW-0732">Signal</keyword>
<dbReference type="SMART" id="SM00220">
    <property type="entry name" value="S_TKc"/>
    <property type="match status" value="1"/>
</dbReference>
<keyword evidence="16" id="KW-0325">Glycoprotein</keyword>
<evidence type="ECO:0000256" key="14">
    <source>
        <dbReference type="ARBA" id="ARBA00023136"/>
    </source>
</evidence>
<evidence type="ECO:0000313" key="23">
    <source>
        <dbReference type="Proteomes" id="UP001372338"/>
    </source>
</evidence>
<reference evidence="22 23" key="1">
    <citation type="submission" date="2024-01" db="EMBL/GenBank/DDBJ databases">
        <title>The genomes of 5 underutilized Papilionoideae crops provide insights into root nodulation and disease resistanc.</title>
        <authorList>
            <person name="Yuan L."/>
        </authorList>
    </citation>
    <scope>NUCLEOTIDE SEQUENCE [LARGE SCALE GENOMIC DNA]</scope>
    <source>
        <strain evidence="22">ZHUSHIDOU_FW_LH</strain>
        <tissue evidence="22">Leaf</tissue>
    </source>
</reference>
<evidence type="ECO:0000256" key="1">
    <source>
        <dbReference type="ARBA" id="ARBA00004479"/>
    </source>
</evidence>
<evidence type="ECO:0000256" key="9">
    <source>
        <dbReference type="ARBA" id="ARBA00022737"/>
    </source>
</evidence>
<dbReference type="Gene3D" id="3.30.200.20">
    <property type="entry name" value="Phosphorylase Kinase, domain 1"/>
    <property type="match status" value="1"/>
</dbReference>
<dbReference type="Pfam" id="PF07714">
    <property type="entry name" value="PK_Tyr_Ser-Thr"/>
    <property type="match status" value="1"/>
</dbReference>
<keyword evidence="3" id="KW-0723">Serine/threonine-protein kinase</keyword>